<gene>
    <name evidence="1" type="ORF">U0070_001237</name>
</gene>
<sequence length="101" mass="11134">MRLYVEHIMKRGIKGWVFLYNRRSSARPKNLINAGRIELGTPCNSSTRQKWNGSCDQVSFADATCEAIVDEGGLQHLLKSSVDVCYTSSSNAFLGHGGGLR</sequence>
<accession>A0AAW0HA17</accession>
<dbReference type="EMBL" id="JBBHLL010000602">
    <property type="protein sequence ID" value="KAK7799599.1"/>
    <property type="molecule type" value="Genomic_DNA"/>
</dbReference>
<dbReference type="AlphaFoldDB" id="A0AAW0HA17"/>
<evidence type="ECO:0000313" key="1">
    <source>
        <dbReference type="EMBL" id="KAK7799599.1"/>
    </source>
</evidence>
<dbReference type="Proteomes" id="UP001488838">
    <property type="component" value="Unassembled WGS sequence"/>
</dbReference>
<reference evidence="1 2" key="1">
    <citation type="journal article" date="2023" name="bioRxiv">
        <title>Conserved and derived expression patterns and positive selection on dental genes reveal complex evolutionary context of ever-growing rodent molars.</title>
        <authorList>
            <person name="Calamari Z.T."/>
            <person name="Song A."/>
            <person name="Cohen E."/>
            <person name="Akter M."/>
            <person name="Roy R.D."/>
            <person name="Hallikas O."/>
            <person name="Christensen M.M."/>
            <person name="Li P."/>
            <person name="Marangoni P."/>
            <person name="Jernvall J."/>
            <person name="Klein O.D."/>
        </authorList>
    </citation>
    <scope>NUCLEOTIDE SEQUENCE [LARGE SCALE GENOMIC DNA]</scope>
    <source>
        <strain evidence="1">V071</strain>
    </source>
</reference>
<comment type="caution">
    <text evidence="1">The sequence shown here is derived from an EMBL/GenBank/DDBJ whole genome shotgun (WGS) entry which is preliminary data.</text>
</comment>
<evidence type="ECO:0000313" key="2">
    <source>
        <dbReference type="Proteomes" id="UP001488838"/>
    </source>
</evidence>
<keyword evidence="2" id="KW-1185">Reference proteome</keyword>
<proteinExistence type="predicted"/>
<protein>
    <submittedName>
        <fullName evidence="1">Uncharacterized protein</fullName>
    </submittedName>
</protein>
<name>A0AAW0HA17_MYOGA</name>
<organism evidence="1 2">
    <name type="scientific">Myodes glareolus</name>
    <name type="common">Bank vole</name>
    <name type="synonym">Clethrionomys glareolus</name>
    <dbReference type="NCBI Taxonomy" id="447135"/>
    <lineage>
        <taxon>Eukaryota</taxon>
        <taxon>Metazoa</taxon>
        <taxon>Chordata</taxon>
        <taxon>Craniata</taxon>
        <taxon>Vertebrata</taxon>
        <taxon>Euteleostomi</taxon>
        <taxon>Mammalia</taxon>
        <taxon>Eutheria</taxon>
        <taxon>Euarchontoglires</taxon>
        <taxon>Glires</taxon>
        <taxon>Rodentia</taxon>
        <taxon>Myomorpha</taxon>
        <taxon>Muroidea</taxon>
        <taxon>Cricetidae</taxon>
        <taxon>Arvicolinae</taxon>
        <taxon>Myodes</taxon>
    </lineage>
</organism>